<evidence type="ECO:0000256" key="1">
    <source>
        <dbReference type="SAM" id="SignalP"/>
    </source>
</evidence>
<name>A0ABQ2JKR8_9DEIO</name>
<keyword evidence="1" id="KW-0732">Signal</keyword>
<organism evidence="2 3">
    <name type="scientific">Deinococcus daejeonensis</name>
    <dbReference type="NCBI Taxonomy" id="1007098"/>
    <lineage>
        <taxon>Bacteria</taxon>
        <taxon>Thermotogati</taxon>
        <taxon>Deinococcota</taxon>
        <taxon>Deinococci</taxon>
        <taxon>Deinococcales</taxon>
        <taxon>Deinococcaceae</taxon>
        <taxon>Deinococcus</taxon>
    </lineage>
</organism>
<dbReference type="EMBL" id="BMOR01000046">
    <property type="protein sequence ID" value="GGN47881.1"/>
    <property type="molecule type" value="Genomic_DNA"/>
</dbReference>
<proteinExistence type="predicted"/>
<gene>
    <name evidence="2" type="ORF">GCM10010842_39780</name>
</gene>
<dbReference type="Proteomes" id="UP000645517">
    <property type="component" value="Unassembled WGS sequence"/>
</dbReference>
<accession>A0ABQ2JKR8</accession>
<protein>
    <submittedName>
        <fullName evidence="2">Uncharacterized protein</fullName>
    </submittedName>
</protein>
<evidence type="ECO:0000313" key="3">
    <source>
        <dbReference type="Proteomes" id="UP000645517"/>
    </source>
</evidence>
<reference evidence="3" key="1">
    <citation type="journal article" date="2019" name="Int. J. Syst. Evol. Microbiol.">
        <title>The Global Catalogue of Microorganisms (GCM) 10K type strain sequencing project: providing services to taxonomists for standard genome sequencing and annotation.</title>
        <authorList>
            <consortium name="The Broad Institute Genomics Platform"/>
            <consortium name="The Broad Institute Genome Sequencing Center for Infectious Disease"/>
            <person name="Wu L."/>
            <person name="Ma J."/>
        </authorList>
    </citation>
    <scope>NUCLEOTIDE SEQUENCE [LARGE SCALE GENOMIC DNA]</scope>
    <source>
        <strain evidence="3">JCM 16918</strain>
    </source>
</reference>
<evidence type="ECO:0000313" key="2">
    <source>
        <dbReference type="EMBL" id="GGN47881.1"/>
    </source>
</evidence>
<keyword evidence="3" id="KW-1185">Reference proteome</keyword>
<feature type="chain" id="PRO_5047167653" evidence="1">
    <location>
        <begin position="21"/>
        <end position="91"/>
    </location>
</feature>
<feature type="signal peptide" evidence="1">
    <location>
        <begin position="1"/>
        <end position="20"/>
    </location>
</feature>
<sequence>MKPGLALAALLTLSLSQASAAALIDVSKATGKSPAQIKALLRGWRAEQLRSDLLGGRTERQMIEWRRAHVRQMIEWTHRRMRRPAFLQTPY</sequence>
<dbReference type="RefSeq" id="WP_189059780.1">
    <property type="nucleotide sequence ID" value="NZ_BMOR01000046.1"/>
</dbReference>
<comment type="caution">
    <text evidence="2">The sequence shown here is derived from an EMBL/GenBank/DDBJ whole genome shotgun (WGS) entry which is preliminary data.</text>
</comment>